<dbReference type="InterPro" id="IPR011066">
    <property type="entry name" value="MscS_channel_C_sf"/>
</dbReference>
<dbReference type="GO" id="GO:0008381">
    <property type="term" value="F:mechanosensitive monoatomic ion channel activity"/>
    <property type="evidence" value="ECO:0007669"/>
    <property type="project" value="InterPro"/>
</dbReference>
<dbReference type="AlphaFoldDB" id="A0A1U9JUY8"/>
<keyword evidence="3" id="KW-1003">Cell membrane</keyword>
<comment type="similarity">
    <text evidence="2">Belongs to the MscS (TC 1.A.23) family.</text>
</comment>
<evidence type="ECO:0000313" key="10">
    <source>
        <dbReference type="EMBL" id="AQS41666.1"/>
    </source>
</evidence>
<dbReference type="InterPro" id="IPR030192">
    <property type="entry name" value="YbdG"/>
</dbReference>
<keyword evidence="6 7" id="KW-0472">Membrane</keyword>
<name>A0A1U9JUY8_9HYPH</name>
<reference evidence="10 11" key="2">
    <citation type="journal article" date="2016" name="Sci. Rep.">
        <title>The genome of Rhizobiales bacteria in predatory ants reveals urease gene functions but no genes for nitrogen fixation.</title>
        <authorList>
            <person name="Neuvonen M.M."/>
            <person name="Tamarit D."/>
            <person name="Naslund K."/>
            <person name="Liebig J."/>
            <person name="Feldhaar H."/>
            <person name="Moran N.A."/>
            <person name="Guy L."/>
            <person name="Andersson S.G."/>
        </authorList>
    </citation>
    <scope>NUCLEOTIDE SEQUENCE [LARGE SCALE GENOMIC DNA]</scope>
    <source>
        <strain evidence="10 11">Hsal</strain>
    </source>
</reference>
<accession>A0A1U9JUY8</accession>
<dbReference type="SUPFAM" id="SSF82689">
    <property type="entry name" value="Mechanosensitive channel protein MscS (YggB), C-terminal domain"/>
    <property type="match status" value="1"/>
</dbReference>
<evidence type="ECO:0000313" key="11">
    <source>
        <dbReference type="Proteomes" id="UP000188912"/>
    </source>
</evidence>
<dbReference type="InterPro" id="IPR010920">
    <property type="entry name" value="LSM_dom_sf"/>
</dbReference>
<evidence type="ECO:0000256" key="2">
    <source>
        <dbReference type="ARBA" id="ARBA00008017"/>
    </source>
</evidence>
<dbReference type="EMBL" id="CP017315">
    <property type="protein sequence ID" value="AQS41666.1"/>
    <property type="molecule type" value="Genomic_DNA"/>
</dbReference>
<feature type="transmembrane region" description="Helical" evidence="7">
    <location>
        <begin position="20"/>
        <end position="39"/>
    </location>
</feature>
<feature type="transmembrane region" description="Helical" evidence="7">
    <location>
        <begin position="60"/>
        <end position="83"/>
    </location>
</feature>
<evidence type="ECO:0000256" key="7">
    <source>
        <dbReference type="SAM" id="Phobius"/>
    </source>
</evidence>
<evidence type="ECO:0000256" key="4">
    <source>
        <dbReference type="ARBA" id="ARBA00022692"/>
    </source>
</evidence>
<dbReference type="PANTHER" id="PTHR30414:SF0">
    <property type="entry name" value="MINICONDUCTANCE MECHANOSENSITIVE CHANNEL YBDG"/>
    <property type="match status" value="1"/>
</dbReference>
<evidence type="ECO:0000256" key="5">
    <source>
        <dbReference type="ARBA" id="ARBA00022989"/>
    </source>
</evidence>
<dbReference type="Gene3D" id="2.30.30.60">
    <property type="match status" value="1"/>
</dbReference>
<dbReference type="SUPFAM" id="SSF50182">
    <property type="entry name" value="Sm-like ribonucleoproteins"/>
    <property type="match status" value="1"/>
</dbReference>
<evidence type="ECO:0000259" key="8">
    <source>
        <dbReference type="Pfam" id="PF00924"/>
    </source>
</evidence>
<dbReference type="InterPro" id="IPR023408">
    <property type="entry name" value="MscS_beta-dom_sf"/>
</dbReference>
<dbReference type="InterPro" id="IPR006685">
    <property type="entry name" value="MscS_channel_2nd"/>
</dbReference>
<dbReference type="GO" id="GO:0005886">
    <property type="term" value="C:plasma membrane"/>
    <property type="evidence" value="ECO:0007669"/>
    <property type="project" value="UniProtKB-SubCell"/>
</dbReference>
<proteinExistence type="inferred from homology"/>
<keyword evidence="4 7" id="KW-0812">Transmembrane</keyword>
<keyword evidence="11" id="KW-1185">Reference proteome</keyword>
<dbReference type="GO" id="GO:0071470">
    <property type="term" value="P:cellular response to osmotic stress"/>
    <property type="evidence" value="ECO:0007669"/>
    <property type="project" value="InterPro"/>
</dbReference>
<evidence type="ECO:0000256" key="3">
    <source>
        <dbReference type="ARBA" id="ARBA00022475"/>
    </source>
</evidence>
<evidence type="ECO:0000256" key="1">
    <source>
        <dbReference type="ARBA" id="ARBA00004651"/>
    </source>
</evidence>
<reference evidence="10 11" key="1">
    <citation type="journal article" date="2010" name="Science">
        <title>Genomic comparison of the ants Camponotus floridanus and Harpegnathos saltator.</title>
        <authorList>
            <person name="Bonasio R."/>
            <person name="Zhang G."/>
            <person name="Ye C."/>
            <person name="Mutti N.S."/>
            <person name="Fang X."/>
            <person name="Qin N."/>
            <person name="Donahue G."/>
            <person name="Yang P."/>
            <person name="Li Q."/>
            <person name="Li C."/>
            <person name="Zhang P."/>
            <person name="Huang Z."/>
            <person name="Berger S.L."/>
            <person name="Reinberg D."/>
            <person name="Wang J."/>
            <person name="Liebig J."/>
        </authorList>
    </citation>
    <scope>NUCLEOTIDE SEQUENCE [LARGE SCALE GENOMIC DNA]</scope>
    <source>
        <strain evidence="10 11">Hsal</strain>
    </source>
</reference>
<evidence type="ECO:0000256" key="6">
    <source>
        <dbReference type="ARBA" id="ARBA00023136"/>
    </source>
</evidence>
<dbReference type="InterPro" id="IPR049278">
    <property type="entry name" value="MS_channel_C"/>
</dbReference>
<dbReference type="Proteomes" id="UP000188912">
    <property type="component" value="Chromosome"/>
</dbReference>
<dbReference type="STRING" id="1902579.BHV28_09710"/>
<sequence length="409" mass="45817">MPDILLQFLSKHPWLEAALWSAGLIFTAFIISLVIRKLLLRGSDRLITRFDRGQNQDIRAVVRHIANIAPALVFSLGISAVPHLPPAIVTIVQNVAHAFIIFTITLAIASAFNAINSSYERRPQSRLRPIKGLMQIAKIILFAIATILILATLVDRSPLILLSGLGAMAAVLMLVFQDTLLSLVAGIQISTTDMVRVGDWIEIPSVGADGDVIEIALHTVKVRNFDKTITTVPIRKLVTDSVKNWRGMQETGGRRIKRSIYIDQQSITFLDEKDKKRLARYRLLEDYMKTKQAEIDGWNKQLGAEKDVPANTRRLTNIGTFRAYVVSYIRNHPGVHKDMTILVRQMAPGAEGLPLEIYCFTNTTAWNDYETIQSDIFDHLYSIMPEFGLRVFQAPSGADMQNAFHKKAS</sequence>
<dbReference type="Pfam" id="PF00924">
    <property type="entry name" value="MS_channel_2nd"/>
    <property type="match status" value="1"/>
</dbReference>
<dbReference type="Pfam" id="PF21082">
    <property type="entry name" value="MS_channel_3rd"/>
    <property type="match status" value="1"/>
</dbReference>
<dbReference type="KEGG" id="thd:BHV28_09710"/>
<protein>
    <submittedName>
        <fullName evidence="10">Mechanosensitive channel protein</fullName>
    </submittedName>
</protein>
<evidence type="ECO:0000259" key="9">
    <source>
        <dbReference type="Pfam" id="PF21082"/>
    </source>
</evidence>
<feature type="transmembrane region" description="Helical" evidence="7">
    <location>
        <begin position="160"/>
        <end position="187"/>
    </location>
</feature>
<feature type="domain" description="Mechanosensitive ion channel MscS C-terminal" evidence="9">
    <location>
        <begin position="329"/>
        <end position="379"/>
    </location>
</feature>
<feature type="transmembrane region" description="Helical" evidence="7">
    <location>
        <begin position="95"/>
        <end position="115"/>
    </location>
</feature>
<keyword evidence="5 7" id="KW-1133">Transmembrane helix</keyword>
<gene>
    <name evidence="10" type="ORF">BHV28_09710</name>
</gene>
<organism evidence="10 11">
    <name type="scientific">Candidatus Tokpelaia hoelldobleri</name>
    <dbReference type="NCBI Taxonomy" id="1902579"/>
    <lineage>
        <taxon>Bacteria</taxon>
        <taxon>Pseudomonadati</taxon>
        <taxon>Pseudomonadota</taxon>
        <taxon>Alphaproteobacteria</taxon>
        <taxon>Hyphomicrobiales</taxon>
        <taxon>Candidatus Tokpelaia</taxon>
    </lineage>
</organism>
<feature type="domain" description="Mechanosensitive ion channel MscS" evidence="8">
    <location>
        <begin position="178"/>
        <end position="246"/>
    </location>
</feature>
<comment type="subcellular location">
    <subcellularLocation>
        <location evidence="1">Cell membrane</location>
        <topology evidence="1">Multi-pass membrane protein</topology>
    </subcellularLocation>
</comment>
<dbReference type="PANTHER" id="PTHR30414">
    <property type="entry name" value="MINICONDUCTANCE MECHANOSENSITIVE CHANNEL YBDG"/>
    <property type="match status" value="1"/>
</dbReference>
<feature type="transmembrane region" description="Helical" evidence="7">
    <location>
        <begin position="136"/>
        <end position="154"/>
    </location>
</feature>